<gene>
    <name evidence="1" type="ORF">KDK95_23880</name>
</gene>
<dbReference type="AlphaFoldDB" id="A0A941EDJ8"/>
<sequence length="153" mass="17487">MSRTVQDDRPRTAGWVRVRLTAPQDPSGPRGVSLTEGELVLRADRVAVDEGALVFLCSDEVVFQLDRRYFRSMAWFVDRPTFAEWLRSRRKQYPNSHTRWSTEERDQLATELSGGHSWQRIADVHGRTIHAVQREAVKDGLVTADAFPRPGVI</sequence>
<name>A0A941EDJ8_9ACTN</name>
<comment type="caution">
    <text evidence="1">The sequence shown here is derived from an EMBL/GenBank/DDBJ whole genome shotgun (WGS) entry which is preliminary data.</text>
</comment>
<keyword evidence="2" id="KW-1185">Reference proteome</keyword>
<evidence type="ECO:0000313" key="1">
    <source>
        <dbReference type="EMBL" id="MBR7829367.1"/>
    </source>
</evidence>
<reference evidence="1" key="1">
    <citation type="submission" date="2021-04" db="EMBL/GenBank/DDBJ databases">
        <title>Genome based classification of Actinospica acidithermotolerans sp. nov., an actinobacterium isolated from an Indonesian hot spring.</title>
        <authorList>
            <person name="Kusuma A.B."/>
            <person name="Putra K.E."/>
            <person name="Nafisah S."/>
            <person name="Loh J."/>
            <person name="Nouioui I."/>
            <person name="Goodfellow M."/>
        </authorList>
    </citation>
    <scope>NUCLEOTIDE SEQUENCE</scope>
    <source>
        <strain evidence="1">MGRD01-02</strain>
    </source>
</reference>
<dbReference type="EMBL" id="JAGSOH010000083">
    <property type="protein sequence ID" value="MBR7829367.1"/>
    <property type="molecule type" value="Genomic_DNA"/>
</dbReference>
<proteinExistence type="predicted"/>
<evidence type="ECO:0000313" key="2">
    <source>
        <dbReference type="Proteomes" id="UP000676325"/>
    </source>
</evidence>
<dbReference type="RefSeq" id="WP_212520501.1">
    <property type="nucleotide sequence ID" value="NZ_JAGSOH010000083.1"/>
</dbReference>
<organism evidence="1 2">
    <name type="scientific">Actinospica acidithermotolerans</name>
    <dbReference type="NCBI Taxonomy" id="2828514"/>
    <lineage>
        <taxon>Bacteria</taxon>
        <taxon>Bacillati</taxon>
        <taxon>Actinomycetota</taxon>
        <taxon>Actinomycetes</taxon>
        <taxon>Catenulisporales</taxon>
        <taxon>Actinospicaceae</taxon>
        <taxon>Actinospica</taxon>
    </lineage>
</organism>
<protein>
    <submittedName>
        <fullName evidence="1">Uncharacterized protein</fullName>
    </submittedName>
</protein>
<accession>A0A941EDJ8</accession>
<dbReference type="Proteomes" id="UP000676325">
    <property type="component" value="Unassembled WGS sequence"/>
</dbReference>